<gene>
    <name evidence="7" type="ORF">EIP75_11455</name>
</gene>
<evidence type="ECO:0000256" key="2">
    <source>
        <dbReference type="ARBA" id="ARBA00022692"/>
    </source>
</evidence>
<keyword evidence="3 6" id="KW-1133">Transmembrane helix</keyword>
<comment type="subcellular location">
    <subcellularLocation>
        <location evidence="1">Membrane</location>
        <topology evidence="1">Single-pass membrane protein</topology>
    </subcellularLocation>
</comment>
<dbReference type="PANTHER" id="PTHR30168">
    <property type="entry name" value="PUTATIVE MEMBRANE PROTEIN YPFJ"/>
    <property type="match status" value="1"/>
</dbReference>
<protein>
    <submittedName>
        <fullName evidence="7">Metalloprotease</fullName>
    </submittedName>
</protein>
<dbReference type="OrthoDB" id="9774900at2"/>
<dbReference type="SUPFAM" id="SSF55486">
    <property type="entry name" value="Metalloproteases ('zincins'), catalytic domain"/>
    <property type="match status" value="1"/>
</dbReference>
<keyword evidence="2 6" id="KW-0812">Transmembrane</keyword>
<dbReference type="PANTHER" id="PTHR30168:SF0">
    <property type="entry name" value="INNER MEMBRANE PROTEIN"/>
    <property type="match status" value="1"/>
</dbReference>
<accession>A0A426VB12</accession>
<comment type="caution">
    <text evidence="7">The sequence shown here is derived from an EMBL/GenBank/DDBJ whole genome shotgun (WGS) entry which is preliminary data.</text>
</comment>
<keyword evidence="7" id="KW-0645">Protease</keyword>
<dbReference type="RefSeq" id="WP_125243415.1">
    <property type="nucleotide sequence ID" value="NZ_RSED01000008.1"/>
</dbReference>
<evidence type="ECO:0000256" key="4">
    <source>
        <dbReference type="ARBA" id="ARBA00023136"/>
    </source>
</evidence>
<evidence type="ECO:0000256" key="5">
    <source>
        <dbReference type="SAM" id="MobiDB-lite"/>
    </source>
</evidence>
<evidence type="ECO:0000313" key="7">
    <source>
        <dbReference type="EMBL" id="RRS04011.1"/>
    </source>
</evidence>
<dbReference type="InterPro" id="IPR007343">
    <property type="entry name" value="Uncharacterised_pept_Zn_put"/>
</dbReference>
<dbReference type="Pfam" id="PF04228">
    <property type="entry name" value="Zn_peptidase"/>
    <property type="match status" value="1"/>
</dbReference>
<proteinExistence type="predicted"/>
<feature type="region of interest" description="Disordered" evidence="5">
    <location>
        <begin position="1"/>
        <end position="26"/>
    </location>
</feature>
<evidence type="ECO:0000313" key="8">
    <source>
        <dbReference type="Proteomes" id="UP000269265"/>
    </source>
</evidence>
<dbReference type="GO" id="GO:0016020">
    <property type="term" value="C:membrane"/>
    <property type="evidence" value="ECO:0007669"/>
    <property type="project" value="UniProtKB-SubCell"/>
</dbReference>
<keyword evidence="7" id="KW-0378">Hydrolase</keyword>
<feature type="region of interest" description="Disordered" evidence="5">
    <location>
        <begin position="64"/>
        <end position="89"/>
    </location>
</feature>
<sequence length="301" mass="32493">MRWQGQRQSDNVEDLRGEGSSGGGRGIGLPIGRGGLGVGTIVVALVASYVLGVNPLTVLSMLSGGGPVQTQSPSRPAQAPGGQVSGKDDPQKAFVATVLADTEDVWRAQFQQAGREYEDPRLVLFRGATQTACGQGESAMGPFYCPADHKVYIDLDFYDTLRDRLGAPGDFAQAYVIAHEVGHHVQNLLGTSAKMEQARGRVSQAQYNAMSVRLELQADCFAGVWAHHAERSRQILEQGDIEEAMNAAAQIGDDTLQKKSQGRVVPESFTHGSSEQRVRWFKRGFESGDTAQCNTFTKQPV</sequence>
<evidence type="ECO:0000256" key="1">
    <source>
        <dbReference type="ARBA" id="ARBA00004167"/>
    </source>
</evidence>
<feature type="transmembrane region" description="Helical" evidence="6">
    <location>
        <begin position="34"/>
        <end position="52"/>
    </location>
</feature>
<evidence type="ECO:0000256" key="6">
    <source>
        <dbReference type="SAM" id="Phobius"/>
    </source>
</evidence>
<dbReference type="GO" id="GO:0006508">
    <property type="term" value="P:proteolysis"/>
    <property type="evidence" value="ECO:0007669"/>
    <property type="project" value="UniProtKB-KW"/>
</dbReference>
<keyword evidence="7" id="KW-0482">Metalloprotease</keyword>
<dbReference type="EMBL" id="RSED01000008">
    <property type="protein sequence ID" value="RRS04011.1"/>
    <property type="molecule type" value="Genomic_DNA"/>
</dbReference>
<dbReference type="Proteomes" id="UP000269265">
    <property type="component" value="Unassembled WGS sequence"/>
</dbReference>
<dbReference type="GO" id="GO:0008237">
    <property type="term" value="F:metallopeptidase activity"/>
    <property type="evidence" value="ECO:0007669"/>
    <property type="project" value="UniProtKB-KW"/>
</dbReference>
<dbReference type="AlphaFoldDB" id="A0A426VB12"/>
<evidence type="ECO:0000256" key="3">
    <source>
        <dbReference type="ARBA" id="ARBA00022989"/>
    </source>
</evidence>
<keyword evidence="8" id="KW-1185">Reference proteome</keyword>
<keyword evidence="4 6" id="KW-0472">Membrane</keyword>
<reference evidence="7 8" key="1">
    <citation type="submission" date="2018-12" db="EMBL/GenBank/DDBJ databases">
        <title>The whole draft genome of Aquabacterium sp. SJQ9.</title>
        <authorList>
            <person name="Sun L."/>
            <person name="Gao X."/>
            <person name="Chen W."/>
            <person name="Huang K."/>
        </authorList>
    </citation>
    <scope>NUCLEOTIDE SEQUENCE [LARGE SCALE GENOMIC DNA]</scope>
    <source>
        <strain evidence="7 8">SJQ9</strain>
    </source>
</reference>
<name>A0A426VB12_9BURK</name>
<organism evidence="7 8">
    <name type="scientific">Aquabacterium soli</name>
    <dbReference type="NCBI Taxonomy" id="2493092"/>
    <lineage>
        <taxon>Bacteria</taxon>
        <taxon>Pseudomonadati</taxon>
        <taxon>Pseudomonadota</taxon>
        <taxon>Betaproteobacteria</taxon>
        <taxon>Burkholderiales</taxon>
        <taxon>Aquabacterium</taxon>
    </lineage>
</organism>